<gene>
    <name evidence="3" type="ORF">TVAG_203790</name>
</gene>
<dbReference type="KEGG" id="tva:4761924"/>
<evidence type="ECO:0000256" key="1">
    <source>
        <dbReference type="SAM" id="MobiDB-lite"/>
    </source>
</evidence>
<reference evidence="3" key="1">
    <citation type="submission" date="2006-10" db="EMBL/GenBank/DDBJ databases">
        <authorList>
            <person name="Amadeo P."/>
            <person name="Zhao Q."/>
            <person name="Wortman J."/>
            <person name="Fraser-Liggett C."/>
            <person name="Carlton J."/>
        </authorList>
    </citation>
    <scope>NUCLEOTIDE SEQUENCE</scope>
    <source>
        <strain evidence="3">G3</strain>
    </source>
</reference>
<keyword evidence="2" id="KW-0812">Transmembrane</keyword>
<keyword evidence="4" id="KW-1185">Reference proteome</keyword>
<dbReference type="SMR" id="A2ETF5"/>
<feature type="region of interest" description="Disordered" evidence="1">
    <location>
        <begin position="216"/>
        <end position="263"/>
    </location>
</feature>
<dbReference type="EMBL" id="DS113486">
    <property type="protein sequence ID" value="EAY04075.1"/>
    <property type="molecule type" value="Genomic_DNA"/>
</dbReference>
<name>A2ETF5_TRIV3</name>
<sequence length="304" mass="32346">MLVFLPLCALAAQDEVMNGRSIAVDITPGQDYVINFPLPNSVVIVNSIEGFSATAYDNNKNVIGTFSSSSRIMNLVESNSYIIVKSTGSQTKFHYSVMILSNLHLDRRCSTVEVHNAAQGEYKIYTGSNAIKCLWISSSSNMQVSITANIHGYTDIFSPKIYSAIGSIENSGTFSNTSSNPFIVVAPTDTHLGSVTVKTAGSEVSGIDSYSFTFTPSNTPGPITTGDVPAPGPGPQPTSGTSPVNPTSSQSGDDSDQGSDTPQKKDKVKIGLIVALVIVTLITVVVSVVIIFFFIKFRTLLKVL</sequence>
<protein>
    <submittedName>
        <fullName evidence="3">Uncharacterized protein</fullName>
    </submittedName>
</protein>
<feature type="transmembrane region" description="Helical" evidence="2">
    <location>
        <begin position="270"/>
        <end position="295"/>
    </location>
</feature>
<keyword evidence="2" id="KW-1133">Transmembrane helix</keyword>
<dbReference type="VEuPathDB" id="TrichDB:TVAGG3_0763820"/>
<dbReference type="InParanoid" id="A2ETF5"/>
<organism evidence="3 4">
    <name type="scientific">Trichomonas vaginalis (strain ATCC PRA-98 / G3)</name>
    <dbReference type="NCBI Taxonomy" id="412133"/>
    <lineage>
        <taxon>Eukaryota</taxon>
        <taxon>Metamonada</taxon>
        <taxon>Parabasalia</taxon>
        <taxon>Trichomonadida</taxon>
        <taxon>Trichomonadidae</taxon>
        <taxon>Trichomonas</taxon>
    </lineage>
</organism>
<evidence type="ECO:0000256" key="2">
    <source>
        <dbReference type="SAM" id="Phobius"/>
    </source>
</evidence>
<accession>A2ETF5</accession>
<dbReference type="AlphaFoldDB" id="A2ETF5"/>
<evidence type="ECO:0000313" key="4">
    <source>
        <dbReference type="Proteomes" id="UP000001542"/>
    </source>
</evidence>
<reference evidence="3" key="2">
    <citation type="journal article" date="2007" name="Science">
        <title>Draft genome sequence of the sexually transmitted pathogen Trichomonas vaginalis.</title>
        <authorList>
            <person name="Carlton J.M."/>
            <person name="Hirt R.P."/>
            <person name="Silva J.C."/>
            <person name="Delcher A.L."/>
            <person name="Schatz M."/>
            <person name="Zhao Q."/>
            <person name="Wortman J.R."/>
            <person name="Bidwell S.L."/>
            <person name="Alsmark U.C.M."/>
            <person name="Besteiro S."/>
            <person name="Sicheritz-Ponten T."/>
            <person name="Noel C.J."/>
            <person name="Dacks J.B."/>
            <person name="Foster P.G."/>
            <person name="Simillion C."/>
            <person name="Van de Peer Y."/>
            <person name="Miranda-Saavedra D."/>
            <person name="Barton G.J."/>
            <person name="Westrop G.D."/>
            <person name="Mueller S."/>
            <person name="Dessi D."/>
            <person name="Fiori P.L."/>
            <person name="Ren Q."/>
            <person name="Paulsen I."/>
            <person name="Zhang H."/>
            <person name="Bastida-Corcuera F.D."/>
            <person name="Simoes-Barbosa A."/>
            <person name="Brown M.T."/>
            <person name="Hayes R.D."/>
            <person name="Mukherjee M."/>
            <person name="Okumura C.Y."/>
            <person name="Schneider R."/>
            <person name="Smith A.J."/>
            <person name="Vanacova S."/>
            <person name="Villalvazo M."/>
            <person name="Haas B.J."/>
            <person name="Pertea M."/>
            <person name="Feldblyum T.V."/>
            <person name="Utterback T.R."/>
            <person name="Shu C.L."/>
            <person name="Osoegawa K."/>
            <person name="de Jong P.J."/>
            <person name="Hrdy I."/>
            <person name="Horvathova L."/>
            <person name="Zubacova Z."/>
            <person name="Dolezal P."/>
            <person name="Malik S.B."/>
            <person name="Logsdon J.M. Jr."/>
            <person name="Henze K."/>
            <person name="Gupta A."/>
            <person name="Wang C.C."/>
            <person name="Dunne R.L."/>
            <person name="Upcroft J.A."/>
            <person name="Upcroft P."/>
            <person name="White O."/>
            <person name="Salzberg S.L."/>
            <person name="Tang P."/>
            <person name="Chiu C.-H."/>
            <person name="Lee Y.-S."/>
            <person name="Embley T.M."/>
            <person name="Coombs G.H."/>
            <person name="Mottram J.C."/>
            <person name="Tachezy J."/>
            <person name="Fraser-Liggett C.M."/>
            <person name="Johnson P.J."/>
        </authorList>
    </citation>
    <scope>NUCLEOTIDE SEQUENCE [LARGE SCALE GENOMIC DNA]</scope>
    <source>
        <strain evidence="3">G3</strain>
    </source>
</reference>
<feature type="compositionally biased region" description="Low complexity" evidence="1">
    <location>
        <begin position="237"/>
        <end position="252"/>
    </location>
</feature>
<proteinExistence type="predicted"/>
<dbReference type="RefSeq" id="XP_001316298.1">
    <property type="nucleotide sequence ID" value="XM_001316263.1"/>
</dbReference>
<dbReference type="Proteomes" id="UP000001542">
    <property type="component" value="Unassembled WGS sequence"/>
</dbReference>
<evidence type="ECO:0000313" key="3">
    <source>
        <dbReference type="EMBL" id="EAY04075.1"/>
    </source>
</evidence>
<dbReference type="VEuPathDB" id="TrichDB:TVAG_203790"/>
<keyword evidence="2" id="KW-0472">Membrane</keyword>